<evidence type="ECO:0000256" key="2">
    <source>
        <dbReference type="ARBA" id="ARBA00023015"/>
    </source>
</evidence>
<dbReference type="PANTHER" id="PTHR30126:SF39">
    <property type="entry name" value="HTH-TYPE TRANSCRIPTIONAL REGULATOR CYSL"/>
    <property type="match status" value="1"/>
</dbReference>
<evidence type="ECO:0000256" key="4">
    <source>
        <dbReference type="ARBA" id="ARBA00023163"/>
    </source>
</evidence>
<dbReference type="InterPro" id="IPR036388">
    <property type="entry name" value="WH-like_DNA-bd_sf"/>
</dbReference>
<sequence>MRSNLEWFRTFKEIYETGTMSGAAKQLYISQPGVGLHLNALELYTGFPLFDRTPRKMIPTEKGHLLYQQINVSLQNLEDIEMRFKKKSGEERATVSVGMCVETFQQALEKYIPNLGFNLIMQFDSNVKLTQALENGAIDLILTSEVSTNKSLVFTPYTNERLILIAGRKMDLSGLKTIDKADKEQFKDWLRKQIWYNTASDMKMLNTFWENNFNELPDFLPNYIVPNKYSIIRCLSEGEGLAILPDFLSKKAVTDGCVYTIWEGYTPVETTLFFGRRKQSLVMNEIAQIEQMLREEFGCYFIA</sequence>
<gene>
    <name evidence="6" type="ORF">NBRC110019_01070</name>
</gene>
<accession>A0A9W6EV36</accession>
<dbReference type="Pfam" id="PF00126">
    <property type="entry name" value="HTH_1"/>
    <property type="match status" value="1"/>
</dbReference>
<protein>
    <submittedName>
        <fullName evidence="6">LysR family transcriptional regulator</fullName>
    </submittedName>
</protein>
<evidence type="ECO:0000313" key="7">
    <source>
        <dbReference type="Proteomes" id="UP001143545"/>
    </source>
</evidence>
<dbReference type="PANTHER" id="PTHR30126">
    <property type="entry name" value="HTH-TYPE TRANSCRIPTIONAL REGULATOR"/>
    <property type="match status" value="1"/>
</dbReference>
<dbReference type="AlphaFoldDB" id="A0A9W6EV36"/>
<proteinExistence type="inferred from homology"/>
<dbReference type="Proteomes" id="UP001143545">
    <property type="component" value="Unassembled WGS sequence"/>
</dbReference>
<reference evidence="6" key="1">
    <citation type="submission" date="2022-07" db="EMBL/GenBank/DDBJ databases">
        <title>Taxonomy of Novel Oxalotrophic and Methylotrophic Bacteria.</title>
        <authorList>
            <person name="Sahin N."/>
            <person name="Tani A."/>
        </authorList>
    </citation>
    <scope>NUCLEOTIDE SEQUENCE</scope>
    <source>
        <strain evidence="6">AM327</strain>
    </source>
</reference>
<evidence type="ECO:0000259" key="5">
    <source>
        <dbReference type="PROSITE" id="PS50931"/>
    </source>
</evidence>
<dbReference type="RefSeq" id="WP_281751244.1">
    <property type="nucleotide sequence ID" value="NZ_BRVP01000001.1"/>
</dbReference>
<feature type="domain" description="HTH lysR-type" evidence="5">
    <location>
        <begin position="1"/>
        <end position="60"/>
    </location>
</feature>
<dbReference type="Gene3D" id="1.10.10.10">
    <property type="entry name" value="Winged helix-like DNA-binding domain superfamily/Winged helix DNA-binding domain"/>
    <property type="match status" value="1"/>
</dbReference>
<dbReference type="SUPFAM" id="SSF53850">
    <property type="entry name" value="Periplasmic binding protein-like II"/>
    <property type="match status" value="1"/>
</dbReference>
<dbReference type="SUPFAM" id="SSF46785">
    <property type="entry name" value="Winged helix' DNA-binding domain"/>
    <property type="match status" value="1"/>
</dbReference>
<dbReference type="InterPro" id="IPR036390">
    <property type="entry name" value="WH_DNA-bd_sf"/>
</dbReference>
<evidence type="ECO:0000256" key="3">
    <source>
        <dbReference type="ARBA" id="ARBA00023125"/>
    </source>
</evidence>
<dbReference type="EMBL" id="BRVP01000001">
    <property type="protein sequence ID" value="GLB51068.1"/>
    <property type="molecule type" value="Genomic_DNA"/>
</dbReference>
<keyword evidence="7" id="KW-1185">Reference proteome</keyword>
<evidence type="ECO:0000256" key="1">
    <source>
        <dbReference type="ARBA" id="ARBA00009437"/>
    </source>
</evidence>
<evidence type="ECO:0000313" key="6">
    <source>
        <dbReference type="EMBL" id="GLB51068.1"/>
    </source>
</evidence>
<dbReference type="GO" id="GO:0000976">
    <property type="term" value="F:transcription cis-regulatory region binding"/>
    <property type="evidence" value="ECO:0007669"/>
    <property type="project" value="TreeGrafter"/>
</dbReference>
<dbReference type="Pfam" id="PF03466">
    <property type="entry name" value="LysR_substrate"/>
    <property type="match status" value="1"/>
</dbReference>
<dbReference type="Gene3D" id="3.40.190.10">
    <property type="entry name" value="Periplasmic binding protein-like II"/>
    <property type="match status" value="2"/>
</dbReference>
<dbReference type="PROSITE" id="PS50931">
    <property type="entry name" value="HTH_LYSR"/>
    <property type="match status" value="1"/>
</dbReference>
<dbReference type="InterPro" id="IPR005119">
    <property type="entry name" value="LysR_subst-bd"/>
</dbReference>
<name>A0A9W6EV36_9FLAO</name>
<dbReference type="InterPro" id="IPR000847">
    <property type="entry name" value="LysR_HTH_N"/>
</dbReference>
<keyword evidence="4" id="KW-0804">Transcription</keyword>
<organism evidence="6 7">
    <name type="scientific">Neptunitalea chrysea</name>
    <dbReference type="NCBI Taxonomy" id="1647581"/>
    <lineage>
        <taxon>Bacteria</taxon>
        <taxon>Pseudomonadati</taxon>
        <taxon>Bacteroidota</taxon>
        <taxon>Flavobacteriia</taxon>
        <taxon>Flavobacteriales</taxon>
        <taxon>Flavobacteriaceae</taxon>
        <taxon>Neptunitalea</taxon>
    </lineage>
</organism>
<comment type="similarity">
    <text evidence="1">Belongs to the LysR transcriptional regulatory family.</text>
</comment>
<comment type="caution">
    <text evidence="6">The sequence shown here is derived from an EMBL/GenBank/DDBJ whole genome shotgun (WGS) entry which is preliminary data.</text>
</comment>
<keyword evidence="2" id="KW-0805">Transcription regulation</keyword>
<dbReference type="CDD" id="cd05466">
    <property type="entry name" value="PBP2_LTTR_substrate"/>
    <property type="match status" value="1"/>
</dbReference>
<keyword evidence="3" id="KW-0238">DNA-binding</keyword>
<dbReference type="GO" id="GO:0003700">
    <property type="term" value="F:DNA-binding transcription factor activity"/>
    <property type="evidence" value="ECO:0007669"/>
    <property type="project" value="InterPro"/>
</dbReference>